<keyword evidence="12" id="KW-1185">Reference proteome</keyword>
<evidence type="ECO:0000256" key="2">
    <source>
        <dbReference type="ARBA" id="ARBA00004123"/>
    </source>
</evidence>
<feature type="compositionally biased region" description="Polar residues" evidence="9">
    <location>
        <begin position="1"/>
        <end position="12"/>
    </location>
</feature>
<dbReference type="InterPro" id="IPR004206">
    <property type="entry name" value="mRNA_triPase_Cet1"/>
</dbReference>
<comment type="function">
    <text evidence="8">First step of mRNA capping. Converts the 5'-triphosphate end of a nascent mRNA chain into a diphosphate end.</text>
</comment>
<evidence type="ECO:0000256" key="6">
    <source>
        <dbReference type="ARBA" id="ARBA00023242"/>
    </source>
</evidence>
<comment type="cofactor">
    <cofactor evidence="1 8">
        <name>Mg(2+)</name>
        <dbReference type="ChEBI" id="CHEBI:18420"/>
    </cofactor>
</comment>
<dbReference type="InterPro" id="IPR037009">
    <property type="entry name" value="mRNA_triPase_Cet1_sf"/>
</dbReference>
<feature type="compositionally biased region" description="Low complexity" evidence="9">
    <location>
        <begin position="36"/>
        <end position="50"/>
    </location>
</feature>
<feature type="domain" description="mRNA triphosphatase Cet1-like" evidence="10">
    <location>
        <begin position="226"/>
        <end position="460"/>
    </location>
</feature>
<dbReference type="SUPFAM" id="SSF55154">
    <property type="entry name" value="CYTH-like phosphatases"/>
    <property type="match status" value="1"/>
</dbReference>
<comment type="subcellular location">
    <subcellularLocation>
        <location evidence="2 8">Nucleus</location>
    </subcellularLocation>
</comment>
<dbReference type="GO" id="GO:0140818">
    <property type="term" value="F:mRNA 5'-triphosphate monophosphatase activity"/>
    <property type="evidence" value="ECO:0007669"/>
    <property type="project" value="UniProtKB-EC"/>
</dbReference>
<dbReference type="InParanoid" id="G3AID7"/>
<evidence type="ECO:0000256" key="4">
    <source>
        <dbReference type="ARBA" id="ARBA00022664"/>
    </source>
</evidence>
<dbReference type="STRING" id="619300.G3AID7"/>
<protein>
    <recommendedName>
        <fullName evidence="8">mRNA-capping enzyme subunit beta</fullName>
        <ecNumber evidence="8">3.6.1.74</ecNumber>
    </recommendedName>
    <alternativeName>
        <fullName evidence="8">mRNA 5'-phosphatase</fullName>
    </alternativeName>
    <alternativeName>
        <fullName evidence="8">mRNA 5'-triphosphate monophosphatase</fullName>
    </alternativeName>
</protein>
<evidence type="ECO:0000259" key="10">
    <source>
        <dbReference type="Pfam" id="PF02940"/>
    </source>
</evidence>
<sequence length="505" mass="57691">MNVGSILNNDSPPSDHEREASPTAPLPMRQPLPPQSTSARSSVSSTGRPSMASVHQRHSITNMLNDTPAEPPVKQEESFEIKKPDIGLFTTPTLSHKPPPVTSPFIKRNSIADITNENDIDITTGEILESKPKGIPSESEEEEDDLTKIKKKLSSMKPKRYETPPIWAQQWIPPNQQGAEIQLETNEPTNGNVQHTKLSDKHVFDYTTTRSVDLQCSITGVIPPASVTRTIAEWIYANFSNIEDRNRKYVELELKFGKIIDKRTGNRLNVNVVTECIFTDHSNIRYDMQVEEIAWQEVRKFFEELERNYQEEHKGHKQSGPRRKFNMLESDQTDSFYQIGGKGEHIKKVRVSKDNEINPPRYVAIQKERISDLYIHNPSSMYDLRLSLSLEIPVPENSIEPIITKNKPSLVREKKRTSWTHAPTITQFDLTRVLVPLESKNKQGKKIITHDITYEIELEIDTLEVFNAIDKITQGTDNFRLEELVEVFVNNARVINNRVTKLAVP</sequence>
<dbReference type="FunCoup" id="G3AID7">
    <property type="interactions" value="75"/>
</dbReference>
<feature type="compositionally biased region" description="Pro residues" evidence="9">
    <location>
        <begin position="24"/>
        <end position="34"/>
    </location>
</feature>
<dbReference type="KEGG" id="spaa:SPAPADRAFT_135454"/>
<feature type="region of interest" description="Disordered" evidence="9">
    <location>
        <begin position="1"/>
        <end position="80"/>
    </location>
</feature>
<dbReference type="InterPro" id="IPR040343">
    <property type="entry name" value="Cet1/Ctl1"/>
</dbReference>
<dbReference type="CDD" id="cd07470">
    <property type="entry name" value="CYTH-like_mRNA_RTPase"/>
    <property type="match status" value="1"/>
</dbReference>
<dbReference type="InterPro" id="IPR033469">
    <property type="entry name" value="CYTH-like_dom_sf"/>
</dbReference>
<evidence type="ECO:0000256" key="9">
    <source>
        <dbReference type="SAM" id="MobiDB-lite"/>
    </source>
</evidence>
<evidence type="ECO:0000256" key="5">
    <source>
        <dbReference type="ARBA" id="ARBA00022801"/>
    </source>
</evidence>
<dbReference type="Gene3D" id="3.20.100.10">
    <property type="entry name" value="mRNA triphosphatase Cet1-like"/>
    <property type="match status" value="1"/>
</dbReference>
<dbReference type="AlphaFoldDB" id="G3AID7"/>
<comment type="similarity">
    <text evidence="3 8">Belongs to the fungal TPase family.</text>
</comment>
<gene>
    <name evidence="11" type="ORF">SPAPADRAFT_135454</name>
</gene>
<dbReference type="OMA" id="DWVYATI"/>
<organism evidence="12">
    <name type="scientific">Spathaspora passalidarum (strain NRRL Y-27907 / 11-Y1)</name>
    <dbReference type="NCBI Taxonomy" id="619300"/>
    <lineage>
        <taxon>Eukaryota</taxon>
        <taxon>Fungi</taxon>
        <taxon>Dikarya</taxon>
        <taxon>Ascomycota</taxon>
        <taxon>Saccharomycotina</taxon>
        <taxon>Pichiomycetes</taxon>
        <taxon>Debaryomycetaceae</taxon>
        <taxon>Spathaspora</taxon>
    </lineage>
</organism>
<keyword evidence="4 8" id="KW-0507">mRNA processing</keyword>
<keyword evidence="8" id="KW-0506">mRNA capping</keyword>
<dbReference type="GO" id="GO:0004651">
    <property type="term" value="F:polynucleotide 5'-phosphatase activity"/>
    <property type="evidence" value="ECO:0007669"/>
    <property type="project" value="UniProtKB-UniRule"/>
</dbReference>
<dbReference type="EMBL" id="GL996500">
    <property type="protein sequence ID" value="EGW34407.1"/>
    <property type="molecule type" value="Genomic_DNA"/>
</dbReference>
<dbReference type="Pfam" id="PF02940">
    <property type="entry name" value="mRNA_triPase"/>
    <property type="match status" value="1"/>
</dbReference>
<evidence type="ECO:0000256" key="8">
    <source>
        <dbReference type="RuleBase" id="RU367053"/>
    </source>
</evidence>
<dbReference type="HOGENOM" id="CLU_028201_0_0_1"/>
<name>G3AID7_SPAPN</name>
<dbReference type="GeneID" id="18869892"/>
<reference evidence="11 12" key="1">
    <citation type="journal article" date="2011" name="Proc. Natl. Acad. Sci. U.S.A.">
        <title>Comparative genomics of xylose-fermenting fungi for enhanced biofuel production.</title>
        <authorList>
            <person name="Wohlbach D.J."/>
            <person name="Kuo A."/>
            <person name="Sato T.K."/>
            <person name="Potts K.M."/>
            <person name="Salamov A.A."/>
            <person name="LaButti K.M."/>
            <person name="Sun H."/>
            <person name="Clum A."/>
            <person name="Pangilinan J.L."/>
            <person name="Lindquist E.A."/>
            <person name="Lucas S."/>
            <person name="Lapidus A."/>
            <person name="Jin M."/>
            <person name="Gunawan C."/>
            <person name="Balan V."/>
            <person name="Dale B.E."/>
            <person name="Jeffries T.W."/>
            <person name="Zinkel R."/>
            <person name="Barry K.W."/>
            <person name="Grigoriev I.V."/>
            <person name="Gasch A.P."/>
        </authorList>
    </citation>
    <scope>NUCLEOTIDE SEQUENCE [LARGE SCALE GENOMIC DNA]</scope>
    <source>
        <strain evidence="12">NRRL Y-27907 / 11-Y1</strain>
    </source>
</reference>
<comment type="subunit">
    <text evidence="8">Heterodimer. The mRNA-capping enzyme is composed of two separate chains alpha and beta, respectively a mRNA guanylyltransferase and an mRNA 5'-triphosphate monophosphatase.</text>
</comment>
<evidence type="ECO:0000256" key="7">
    <source>
        <dbReference type="ARBA" id="ARBA00047740"/>
    </source>
</evidence>
<dbReference type="GO" id="GO:0006370">
    <property type="term" value="P:7-methylguanosine mRNA capping"/>
    <property type="evidence" value="ECO:0007669"/>
    <property type="project" value="UniProtKB-UniRule"/>
</dbReference>
<keyword evidence="5 8" id="KW-0378">Hydrolase</keyword>
<dbReference type="OrthoDB" id="272147at2759"/>
<evidence type="ECO:0000256" key="3">
    <source>
        <dbReference type="ARBA" id="ARBA00006345"/>
    </source>
</evidence>
<evidence type="ECO:0000313" key="11">
    <source>
        <dbReference type="EMBL" id="EGW34407.1"/>
    </source>
</evidence>
<dbReference type="Proteomes" id="UP000000709">
    <property type="component" value="Unassembled WGS sequence"/>
</dbReference>
<accession>G3AID7</accession>
<dbReference type="RefSeq" id="XP_007373991.1">
    <property type="nucleotide sequence ID" value="XM_007373929.1"/>
</dbReference>
<comment type="catalytic activity">
    <reaction evidence="7">
        <text>a 5'-end triphospho-ribonucleoside in mRNA + H2O = a 5'-end diphospho-ribonucleoside in mRNA + phosphate + H(+)</text>
        <dbReference type="Rhea" id="RHEA:67004"/>
        <dbReference type="Rhea" id="RHEA-COMP:17164"/>
        <dbReference type="Rhea" id="RHEA-COMP:17165"/>
        <dbReference type="ChEBI" id="CHEBI:15377"/>
        <dbReference type="ChEBI" id="CHEBI:15378"/>
        <dbReference type="ChEBI" id="CHEBI:43474"/>
        <dbReference type="ChEBI" id="CHEBI:167616"/>
        <dbReference type="ChEBI" id="CHEBI:167618"/>
        <dbReference type="EC" id="3.6.1.74"/>
    </reaction>
    <physiologicalReaction direction="left-to-right" evidence="7">
        <dbReference type="Rhea" id="RHEA:67005"/>
    </physiologicalReaction>
</comment>
<dbReference type="GO" id="GO:0031533">
    <property type="term" value="C:mRNA capping enzyme complex"/>
    <property type="evidence" value="ECO:0007669"/>
    <property type="project" value="UniProtKB-UniRule"/>
</dbReference>
<evidence type="ECO:0000313" key="12">
    <source>
        <dbReference type="Proteomes" id="UP000000709"/>
    </source>
</evidence>
<dbReference type="EC" id="3.6.1.74" evidence="8"/>
<evidence type="ECO:0000256" key="1">
    <source>
        <dbReference type="ARBA" id="ARBA00001946"/>
    </source>
</evidence>
<keyword evidence="6 8" id="KW-0539">Nucleus</keyword>
<dbReference type="PANTHER" id="PTHR28118">
    <property type="entry name" value="POLYNUCLEOTIDE 5'-TRIPHOSPHATASE-RELATED"/>
    <property type="match status" value="1"/>
</dbReference>
<dbReference type="eggNOG" id="ENOG502RZAX">
    <property type="taxonomic scope" value="Eukaryota"/>
</dbReference>
<proteinExistence type="inferred from homology"/>
<dbReference type="PANTHER" id="PTHR28118:SF1">
    <property type="entry name" value="POLYNUCLEOTIDE 5'-TRIPHOSPHATASE CTL1-RELATED"/>
    <property type="match status" value="1"/>
</dbReference>